<dbReference type="SUPFAM" id="SSF53955">
    <property type="entry name" value="Lysozyme-like"/>
    <property type="match status" value="1"/>
</dbReference>
<dbReference type="GeneID" id="109465422"/>
<dbReference type="PANTHER" id="PTHR31698:SF8">
    <property type="entry name" value="LYSOZYME G-RELATED"/>
    <property type="match status" value="1"/>
</dbReference>
<organism evidence="14 15">
    <name type="scientific">Branchiostoma belcheri</name>
    <name type="common">Amphioxus</name>
    <dbReference type="NCBI Taxonomy" id="7741"/>
    <lineage>
        <taxon>Eukaryota</taxon>
        <taxon>Metazoa</taxon>
        <taxon>Chordata</taxon>
        <taxon>Cephalochordata</taxon>
        <taxon>Leptocardii</taxon>
        <taxon>Amphioxiformes</taxon>
        <taxon>Branchiostomatidae</taxon>
        <taxon>Branchiostoma</taxon>
    </lineage>
</organism>
<feature type="chain" id="PRO_5028439748" description="Lysozyme g" evidence="12">
    <location>
        <begin position="22"/>
        <end position="833"/>
    </location>
</feature>
<dbReference type="KEGG" id="bbel:109465422"/>
<keyword evidence="14" id="KW-1185">Reference proteome</keyword>
<name>A0A6P4Y7E9_BRABE</name>
<comment type="catalytic activity">
    <reaction evidence="1">
        <text>Hydrolysis of (1-&gt;4)-beta-linkages between N-acetylmuramic acid and N-acetyl-D-glucosamine residues in a peptidoglycan and between N-acetyl-D-glucosamine residues in chitodextrins.</text>
        <dbReference type="EC" id="3.2.1.17"/>
    </reaction>
</comment>
<dbReference type="InterPro" id="IPR004978">
    <property type="entry name" value="Stanniocalcin"/>
</dbReference>
<gene>
    <name evidence="15" type="primary">LOC109465422</name>
</gene>
<dbReference type="SUPFAM" id="SSF55166">
    <property type="entry name" value="Hedgehog/DD-peptidase"/>
    <property type="match status" value="1"/>
</dbReference>
<dbReference type="GO" id="GO:0008233">
    <property type="term" value="F:peptidase activity"/>
    <property type="evidence" value="ECO:0007669"/>
    <property type="project" value="InterPro"/>
</dbReference>
<evidence type="ECO:0000313" key="15">
    <source>
        <dbReference type="RefSeq" id="XP_019618244.1"/>
    </source>
</evidence>
<dbReference type="RefSeq" id="XP_019618244.1">
    <property type="nucleotide sequence ID" value="XM_019762685.1"/>
</dbReference>
<dbReference type="InterPro" id="IPR009045">
    <property type="entry name" value="Zn_M74/Hedgehog-like"/>
</dbReference>
<comment type="subunit">
    <text evidence="4">Homodimer; disulfide-linked.</text>
</comment>
<dbReference type="OrthoDB" id="10021790at2759"/>
<accession>A0A6P4Y7E9</accession>
<evidence type="ECO:0000256" key="7">
    <source>
        <dbReference type="ARBA" id="ARBA00022638"/>
    </source>
</evidence>
<dbReference type="AlphaFoldDB" id="A0A6P4Y7E9"/>
<evidence type="ECO:0000256" key="9">
    <source>
        <dbReference type="ARBA" id="ARBA00022801"/>
    </source>
</evidence>
<evidence type="ECO:0000313" key="14">
    <source>
        <dbReference type="Proteomes" id="UP000515135"/>
    </source>
</evidence>
<evidence type="ECO:0000256" key="12">
    <source>
        <dbReference type="SAM" id="SignalP"/>
    </source>
</evidence>
<feature type="domain" description="Peptidase M15C" evidence="13">
    <location>
        <begin position="741"/>
        <end position="805"/>
    </location>
</feature>
<dbReference type="GO" id="GO:0009253">
    <property type="term" value="P:peptidoglycan catabolic process"/>
    <property type="evidence" value="ECO:0007669"/>
    <property type="project" value="InterPro"/>
</dbReference>
<keyword evidence="12" id="KW-0732">Signal</keyword>
<sequence length="833" mass="91319">MLFYAGPVLLLLVLGGSTVESLPEQTCLQYAEDGNCDFYTGCLEDKYSCGDKGYPVGYGHRYCTKFSTYYNEFNDEGKAWIDDVRRCLMRALVPIYKSNSYSCGEVKTLAFTSHPTCYTESGDRFCKVFWSNKLALLKVFEADDFLGEDSALAIEQILMTGLQCLCDYGVADEIHQVVDATSDVWTKVLDFTTQFWRDDPEEAIQADCETKALQGDCDFYNCLERRHPCGPKGFASREGRTLCEALKKKKGLFNAQGQAWVTDFTKCLTRSLLPKYREESISCRHIHNFGYRAQDSCFIDTGICDLVEDNQNEFALWYISNVVEDNRFQLELSTILCRCNQYEGGSRYKLKYSTELGIHLKQKAPVVDQSSPADLQCTSQGGKCQDYTVRTCLAGYETSKCGGDALRRCCLQCDSSCQSNHQTWSAGDSSCSNAGGHCKMDSNFCHGQYRTGMCGGPAGRKCCVPGPGGISSGLGSSAAGSTGAGPGHYGNIMNVDTTGASERTARQDENAKHLIGVPASQQLASNDLSRLNNYKSQIEEVAADKNMDPAVIAAIISRESRAGNVLDANGWGDHGNGFGLMQVDKNYHTPVGGPYSTEHMKQGTQILINTINCVKNRHSDWTAEMALKGGISGYNAGCRNVQTYEGMDVGTTGDDYANDVVARAQWLRGQGFGQGTADASCTVRPYSNTKFVGDPIHVEDGFRGSMDTINTAAAECNVKVYITHSWRKVGQIIPGAIVTPKKRSNHLVGHAIDMNVQRPDGTLCISTCMSGQSDSYANCFIGKVRAAGLTWGGVWTGDEHDPVHIDDRLNQNTAVYNTMVDRLQKACQHIPVT</sequence>
<evidence type="ECO:0000256" key="3">
    <source>
        <dbReference type="ARBA" id="ARBA00008902"/>
    </source>
</evidence>
<dbReference type="InterPro" id="IPR039561">
    <property type="entry name" value="Peptidase_M15C"/>
</dbReference>
<dbReference type="GO" id="GO:0005576">
    <property type="term" value="C:extracellular region"/>
    <property type="evidence" value="ECO:0007669"/>
    <property type="project" value="InterPro"/>
</dbReference>
<evidence type="ECO:0000259" key="13">
    <source>
        <dbReference type="Pfam" id="PF13539"/>
    </source>
</evidence>
<dbReference type="Pfam" id="PF03298">
    <property type="entry name" value="Stanniocalcin"/>
    <property type="match status" value="2"/>
</dbReference>
<dbReference type="GO" id="GO:0005179">
    <property type="term" value="F:hormone activity"/>
    <property type="evidence" value="ECO:0007669"/>
    <property type="project" value="UniProtKB-KW"/>
</dbReference>
<keyword evidence="8" id="KW-0372">Hormone</keyword>
<keyword evidence="10" id="KW-1015">Disulfide bond</keyword>
<evidence type="ECO:0000256" key="6">
    <source>
        <dbReference type="ARBA" id="ARBA00016485"/>
    </source>
</evidence>
<dbReference type="Proteomes" id="UP000515135">
    <property type="component" value="Unplaced"/>
</dbReference>
<evidence type="ECO:0000256" key="10">
    <source>
        <dbReference type="ARBA" id="ARBA00023157"/>
    </source>
</evidence>
<dbReference type="Gene3D" id="3.30.1380.10">
    <property type="match status" value="1"/>
</dbReference>
<keyword evidence="7" id="KW-0081">Bacteriolytic enzyme</keyword>
<dbReference type="InterPro" id="IPR002152">
    <property type="entry name" value="Glyco_hydro_23"/>
</dbReference>
<comment type="similarity">
    <text evidence="3">Belongs to the glycosyl hydrolase 23 family.</text>
</comment>
<evidence type="ECO:0000256" key="11">
    <source>
        <dbReference type="ARBA" id="ARBA00031262"/>
    </source>
</evidence>
<dbReference type="GO" id="GO:0003796">
    <property type="term" value="F:lysozyme activity"/>
    <property type="evidence" value="ECO:0007669"/>
    <property type="project" value="UniProtKB-EC"/>
</dbReference>
<dbReference type="GO" id="GO:0031640">
    <property type="term" value="P:killing of cells of another organism"/>
    <property type="evidence" value="ECO:0007669"/>
    <property type="project" value="UniProtKB-KW"/>
</dbReference>
<evidence type="ECO:0000256" key="2">
    <source>
        <dbReference type="ARBA" id="ARBA00008693"/>
    </source>
</evidence>
<evidence type="ECO:0000256" key="8">
    <source>
        <dbReference type="ARBA" id="ARBA00022702"/>
    </source>
</evidence>
<dbReference type="FunFam" id="1.10.530.10:FF:000026">
    <property type="entry name" value="Lysozyme g"/>
    <property type="match status" value="1"/>
</dbReference>
<dbReference type="Gene3D" id="1.10.530.10">
    <property type="match status" value="1"/>
</dbReference>
<dbReference type="PANTHER" id="PTHR31698">
    <property type="entry name" value="LYSOZYME G FAMILY MEMBER"/>
    <property type="match status" value="1"/>
</dbReference>
<keyword evidence="9" id="KW-0378">Hydrolase</keyword>
<keyword evidence="7" id="KW-0929">Antimicrobial</keyword>
<evidence type="ECO:0000256" key="4">
    <source>
        <dbReference type="ARBA" id="ARBA00011748"/>
    </source>
</evidence>
<protein>
    <recommendedName>
        <fullName evidence="6">Lysozyme g</fullName>
        <ecNumber evidence="5">3.2.1.17</ecNumber>
    </recommendedName>
    <alternativeName>
        <fullName evidence="11">1,4-beta-N-acetylmuramidase</fullName>
    </alternativeName>
</protein>
<comment type="similarity">
    <text evidence="2">Belongs to the stanniocalcin family.</text>
</comment>
<dbReference type="EC" id="3.2.1.17" evidence="5"/>
<evidence type="ECO:0000256" key="1">
    <source>
        <dbReference type="ARBA" id="ARBA00000632"/>
    </source>
</evidence>
<evidence type="ECO:0000256" key="5">
    <source>
        <dbReference type="ARBA" id="ARBA00012732"/>
    </source>
</evidence>
<proteinExistence type="inferred from homology"/>
<dbReference type="InterPro" id="IPR023346">
    <property type="entry name" value="Lysozyme-like_dom_sf"/>
</dbReference>
<dbReference type="GO" id="GO:0042742">
    <property type="term" value="P:defense response to bacterium"/>
    <property type="evidence" value="ECO:0007669"/>
    <property type="project" value="UniProtKB-KW"/>
</dbReference>
<feature type="signal peptide" evidence="12">
    <location>
        <begin position="1"/>
        <end position="21"/>
    </location>
</feature>
<dbReference type="PRINTS" id="PR00749">
    <property type="entry name" value="LYSOZYMEG"/>
</dbReference>
<reference evidence="15" key="1">
    <citation type="submission" date="2025-08" db="UniProtKB">
        <authorList>
            <consortium name="RefSeq"/>
        </authorList>
    </citation>
    <scope>IDENTIFICATION</scope>
    <source>
        <tissue evidence="15">Gonad</tissue>
    </source>
</reference>
<dbReference type="CDD" id="cd01021">
    <property type="entry name" value="GEWL"/>
    <property type="match status" value="1"/>
</dbReference>
<dbReference type="Pfam" id="PF13539">
    <property type="entry name" value="Peptidase_M15_4"/>
    <property type="match status" value="1"/>
</dbReference>